<protein>
    <submittedName>
        <fullName evidence="1">Uncharacterized protein</fullName>
    </submittedName>
</protein>
<dbReference type="Proteomes" id="UP000318801">
    <property type="component" value="Unassembled WGS sequence"/>
</dbReference>
<evidence type="ECO:0000313" key="1">
    <source>
        <dbReference type="EMBL" id="TPW28599.1"/>
    </source>
</evidence>
<dbReference type="OrthoDB" id="8264995at2"/>
<dbReference type="EMBL" id="VHLG01000012">
    <property type="protein sequence ID" value="TPW28599.1"/>
    <property type="molecule type" value="Genomic_DNA"/>
</dbReference>
<gene>
    <name evidence="1" type="ORF">FJU08_17500</name>
</gene>
<sequence length="264" mass="29958">MKKVAINELLTWAFTEELCKEGAGPKASLGPAMIKSAWSAMSEVETLGTVVDRSPNGFGVIPAAIDLGEPHEDALKVAEAVRALTKEGFDIPDSWQPFPEWDDERGLIAAEVARVMMHEKMRGQRRTGRHAYNLIVTCAVLKHGPDWHAERPAEQMIMRQGKPAWFMMKRMKDSFGNWREYEVDGYDRKAQRPRKGAYRKYELAEPLRGAIIARIDWLVWRSALKLLERELAGQLTRSSLLSIAFDSQPWNIRQAVKVQVTENA</sequence>
<proteinExistence type="predicted"/>
<dbReference type="AlphaFoldDB" id="A0A506U7K8"/>
<keyword evidence="2" id="KW-1185">Reference proteome</keyword>
<dbReference type="RefSeq" id="WP_141150317.1">
    <property type="nucleotide sequence ID" value="NZ_VHLG01000012.1"/>
</dbReference>
<evidence type="ECO:0000313" key="2">
    <source>
        <dbReference type="Proteomes" id="UP000318801"/>
    </source>
</evidence>
<organism evidence="1 2">
    <name type="scientific">Martelella alba</name>
    <dbReference type="NCBI Taxonomy" id="2590451"/>
    <lineage>
        <taxon>Bacteria</taxon>
        <taxon>Pseudomonadati</taxon>
        <taxon>Pseudomonadota</taxon>
        <taxon>Alphaproteobacteria</taxon>
        <taxon>Hyphomicrobiales</taxon>
        <taxon>Aurantimonadaceae</taxon>
        <taxon>Martelella</taxon>
    </lineage>
</organism>
<accession>A0A506U7K8</accession>
<comment type="caution">
    <text evidence="1">The sequence shown here is derived from an EMBL/GenBank/DDBJ whole genome shotgun (WGS) entry which is preliminary data.</text>
</comment>
<reference evidence="1 2" key="1">
    <citation type="submission" date="2019-06" db="EMBL/GenBank/DDBJ databases">
        <authorList>
            <person name="Li M."/>
        </authorList>
    </citation>
    <scope>NUCLEOTIDE SEQUENCE [LARGE SCALE GENOMIC DNA]</scope>
    <source>
        <strain evidence="1 2">BGMRC2036</strain>
    </source>
</reference>
<name>A0A506U7K8_9HYPH</name>